<evidence type="ECO:0000313" key="1">
    <source>
        <dbReference type="EMBL" id="SFC13147.1"/>
    </source>
</evidence>
<reference evidence="1 2" key="1">
    <citation type="submission" date="2016-10" db="EMBL/GenBank/DDBJ databases">
        <authorList>
            <person name="Varghese N."/>
            <person name="Submissions S."/>
        </authorList>
    </citation>
    <scope>NUCLEOTIDE SEQUENCE [LARGE SCALE GENOMIC DNA]</scope>
    <source>
        <strain evidence="1 2">DSM 5563</strain>
    </source>
</reference>
<name>A0AAJ5BG13_9GAMM</name>
<proteinExistence type="predicted"/>
<dbReference type="AlphaFoldDB" id="A0AAJ5BG13"/>
<gene>
    <name evidence="1" type="ORF">SAMN02745723_101471</name>
</gene>
<protein>
    <submittedName>
        <fullName evidence="1">Uncharacterized protein</fullName>
    </submittedName>
</protein>
<accession>A0AAJ5BG13</accession>
<dbReference type="Proteomes" id="UP000226420">
    <property type="component" value="Unassembled WGS sequence"/>
</dbReference>
<evidence type="ECO:0000313" key="2">
    <source>
        <dbReference type="Proteomes" id="UP000226420"/>
    </source>
</evidence>
<dbReference type="RefSeq" id="WP_074820423.1">
    <property type="nucleotide sequence ID" value="NZ_FOLW01000001.1"/>
</dbReference>
<organism evidence="1 2">
    <name type="scientific">Pragia fontium DSM 5563 = ATCC 49100</name>
    <dbReference type="NCBI Taxonomy" id="1122977"/>
    <lineage>
        <taxon>Bacteria</taxon>
        <taxon>Pseudomonadati</taxon>
        <taxon>Pseudomonadota</taxon>
        <taxon>Gammaproteobacteria</taxon>
        <taxon>Enterobacterales</taxon>
        <taxon>Budviciaceae</taxon>
        <taxon>Pragia</taxon>
    </lineage>
</organism>
<comment type="caution">
    <text evidence="1">The sequence shown here is derived from an EMBL/GenBank/DDBJ whole genome shotgun (WGS) entry which is preliminary data.</text>
</comment>
<sequence>MNDEASYRLHNVILALLCGVLGLTSYGLRASAVQGSGDVIINIEKNVPGRYSTTVTRNSGAGSLGASYVTTNLSDKEKLVGLVQGAGQGVCSGRYLTGTGELQGISIPIAMFSQRPYRYEKNYLCGSPVNFASSNGDNVVGFVLGATIDGDSTQIKLAENIDLSKYAGQRILLGNVRLTGDNREIQSNNVYLSFARTLRSDPAVIEASFIKLDAARFSEVAINEDTTKTAMLNVRRISDAPATLLPFTITFESKKGAPNSEFRMYSHEEPGKFIPYTVRFNKRAIGYGELLNYSLGSTNGASELFEINFVIQGKDLVGLKGGTHFSDTFTAVVTPGL</sequence>
<dbReference type="EMBL" id="FOLW01000001">
    <property type="protein sequence ID" value="SFC13147.1"/>
    <property type="molecule type" value="Genomic_DNA"/>
</dbReference>